<dbReference type="SMART" id="SM00345">
    <property type="entry name" value="HTH_GNTR"/>
    <property type="match status" value="1"/>
</dbReference>
<dbReference type="GO" id="GO:0003677">
    <property type="term" value="F:DNA binding"/>
    <property type="evidence" value="ECO:0007669"/>
    <property type="project" value="UniProtKB-KW"/>
</dbReference>
<name>A0A0G3W931_9CLOT</name>
<dbReference type="Pfam" id="PF00155">
    <property type="entry name" value="Aminotran_1_2"/>
    <property type="match status" value="1"/>
</dbReference>
<feature type="domain" description="HTH gntR-type" evidence="6">
    <location>
        <begin position="18"/>
        <end position="86"/>
    </location>
</feature>
<dbReference type="InterPro" id="IPR036390">
    <property type="entry name" value="WH_DNA-bd_sf"/>
</dbReference>
<dbReference type="Proteomes" id="UP000035704">
    <property type="component" value="Chromosome"/>
</dbReference>
<dbReference type="PROSITE" id="PS50949">
    <property type="entry name" value="HTH_GNTR"/>
    <property type="match status" value="1"/>
</dbReference>
<keyword evidence="4" id="KW-0238">DNA-binding</keyword>
<dbReference type="InterPro" id="IPR015424">
    <property type="entry name" value="PyrdxlP-dep_Trfase"/>
</dbReference>
<dbReference type="InterPro" id="IPR036388">
    <property type="entry name" value="WH-like_DNA-bd_sf"/>
</dbReference>
<gene>
    <name evidence="7" type="ORF">CACET_c09100</name>
</gene>
<dbReference type="PANTHER" id="PTHR46577">
    <property type="entry name" value="HTH-TYPE TRANSCRIPTIONAL REGULATORY PROTEIN GABR"/>
    <property type="match status" value="1"/>
</dbReference>
<evidence type="ECO:0000313" key="7">
    <source>
        <dbReference type="EMBL" id="AKL94417.1"/>
    </source>
</evidence>
<dbReference type="InterPro" id="IPR004839">
    <property type="entry name" value="Aminotransferase_I/II_large"/>
</dbReference>
<dbReference type="Gene3D" id="1.10.10.10">
    <property type="entry name" value="Winged helix-like DNA-binding domain superfamily/Winged helix DNA-binding domain"/>
    <property type="match status" value="1"/>
</dbReference>
<dbReference type="EMBL" id="CP009687">
    <property type="protein sequence ID" value="AKL94417.1"/>
    <property type="molecule type" value="Genomic_DNA"/>
</dbReference>
<dbReference type="Gene3D" id="3.40.640.10">
    <property type="entry name" value="Type I PLP-dependent aspartate aminotransferase-like (Major domain)"/>
    <property type="match status" value="1"/>
</dbReference>
<sequence>MVDAEDLDVAKPLRRTVLSKYSLIIDYIRNLSEEEKIKTGQKLPSVRLLADKFQCSTLTAVRAYKELEQEHFIYSVPKSGYYLVSKHEKKEDLSKSSIYFSTVLPDIRVFSYDEIHHCLNQVMERDRMQLFSYGEIRGLSSLIETLMRHLQDYQIFCKSNQIVVTSGVQQAVNILANLQFPNGKNTILMENPTYDRMIKNLQLYSARTIGINRDFNGIDLGALEKIFREEDIKCFYMVPRFHDPTGGTYSMDQKKEILRLAQKYDVYILEDDYFPDLDTNTRNDPIYSLDNTNRVIYLKTFSKILLPDLRIAAVVLPEILIPQFLKYKQCTDIRTSVLRQGALDLYISNGMFKRSVTRLRNIYKDRMDYLKDICSSFDSEILDVNIPDTGFFLSMRSSKPIDYDIMLSKFKKDDIIIKDIRESYLQKNQAVDLLKISICKTDNSQIKEGILKIYNYFLNQRTLPAKRSKDYVT</sequence>
<dbReference type="SUPFAM" id="SSF46785">
    <property type="entry name" value="Winged helix' DNA-binding domain"/>
    <property type="match status" value="1"/>
</dbReference>
<evidence type="ECO:0000313" key="8">
    <source>
        <dbReference type="Proteomes" id="UP000035704"/>
    </source>
</evidence>
<keyword evidence="8" id="KW-1185">Reference proteome</keyword>
<accession>A0A0G3W931</accession>
<evidence type="ECO:0000256" key="2">
    <source>
        <dbReference type="ARBA" id="ARBA00022898"/>
    </source>
</evidence>
<dbReference type="GO" id="GO:0030170">
    <property type="term" value="F:pyridoxal phosphate binding"/>
    <property type="evidence" value="ECO:0007669"/>
    <property type="project" value="InterPro"/>
</dbReference>
<evidence type="ECO:0000256" key="5">
    <source>
        <dbReference type="ARBA" id="ARBA00023163"/>
    </source>
</evidence>
<protein>
    <submittedName>
        <fullName evidence="7">Transcriptional regulator GntR family</fullName>
    </submittedName>
</protein>
<dbReference type="PANTHER" id="PTHR46577:SF1">
    <property type="entry name" value="HTH-TYPE TRANSCRIPTIONAL REGULATORY PROTEIN GABR"/>
    <property type="match status" value="1"/>
</dbReference>
<proteinExistence type="inferred from homology"/>
<evidence type="ECO:0000256" key="3">
    <source>
        <dbReference type="ARBA" id="ARBA00023015"/>
    </source>
</evidence>
<keyword evidence="2" id="KW-0663">Pyridoxal phosphate</keyword>
<dbReference type="CDD" id="cd07377">
    <property type="entry name" value="WHTH_GntR"/>
    <property type="match status" value="1"/>
</dbReference>
<keyword evidence="5" id="KW-0804">Transcription</keyword>
<dbReference type="GO" id="GO:0003700">
    <property type="term" value="F:DNA-binding transcription factor activity"/>
    <property type="evidence" value="ECO:0007669"/>
    <property type="project" value="InterPro"/>
</dbReference>
<evidence type="ECO:0000256" key="4">
    <source>
        <dbReference type="ARBA" id="ARBA00023125"/>
    </source>
</evidence>
<dbReference type="PATRIC" id="fig|84022.6.peg.926"/>
<dbReference type="InterPro" id="IPR051446">
    <property type="entry name" value="HTH_trans_reg/aminotransferase"/>
</dbReference>
<dbReference type="KEGG" id="cace:CACET_c09100"/>
<comment type="similarity">
    <text evidence="1">In the C-terminal section; belongs to the class-I pyridoxal-phosphate-dependent aminotransferase family.</text>
</comment>
<evidence type="ECO:0000256" key="1">
    <source>
        <dbReference type="ARBA" id="ARBA00005384"/>
    </source>
</evidence>
<dbReference type="STRING" id="84022.CACET_c09100"/>
<dbReference type="CDD" id="cd00609">
    <property type="entry name" value="AAT_like"/>
    <property type="match status" value="1"/>
</dbReference>
<dbReference type="InterPro" id="IPR000524">
    <property type="entry name" value="Tscrpt_reg_HTH_GntR"/>
</dbReference>
<organism evidence="7 8">
    <name type="scientific">Clostridium aceticum</name>
    <dbReference type="NCBI Taxonomy" id="84022"/>
    <lineage>
        <taxon>Bacteria</taxon>
        <taxon>Bacillati</taxon>
        <taxon>Bacillota</taxon>
        <taxon>Clostridia</taxon>
        <taxon>Eubacteriales</taxon>
        <taxon>Clostridiaceae</taxon>
        <taxon>Clostridium</taxon>
    </lineage>
</organism>
<reference evidence="7 8" key="1">
    <citation type="submission" date="2014-10" db="EMBL/GenBank/DDBJ databases">
        <title>Genome sequence of Clostridium aceticum DSM 1496.</title>
        <authorList>
            <person name="Poehlein A."/>
            <person name="Schiel-Bengelsdorf B."/>
            <person name="Gottschalk G."/>
            <person name="Duerre P."/>
            <person name="Daniel R."/>
        </authorList>
    </citation>
    <scope>NUCLEOTIDE SEQUENCE [LARGE SCALE GENOMIC DNA]</scope>
    <source>
        <strain evidence="7 8">DSM 1496</strain>
    </source>
</reference>
<dbReference type="AlphaFoldDB" id="A0A0G3W931"/>
<dbReference type="Pfam" id="PF00392">
    <property type="entry name" value="GntR"/>
    <property type="match status" value="1"/>
</dbReference>
<dbReference type="SUPFAM" id="SSF53383">
    <property type="entry name" value="PLP-dependent transferases"/>
    <property type="match status" value="1"/>
</dbReference>
<keyword evidence="3" id="KW-0805">Transcription regulation</keyword>
<dbReference type="InterPro" id="IPR015421">
    <property type="entry name" value="PyrdxlP-dep_Trfase_major"/>
</dbReference>
<evidence type="ECO:0000259" key="6">
    <source>
        <dbReference type="PROSITE" id="PS50949"/>
    </source>
</evidence>